<proteinExistence type="predicted"/>
<dbReference type="InterPro" id="IPR029044">
    <property type="entry name" value="Nucleotide-diphossugar_trans"/>
</dbReference>
<dbReference type="PANTHER" id="PTHR22916:SF3">
    <property type="entry name" value="UDP-GLCNAC:BETAGAL BETA-1,3-N-ACETYLGLUCOSAMINYLTRANSFERASE-LIKE PROTEIN 1"/>
    <property type="match status" value="1"/>
</dbReference>
<dbReference type="eggNOG" id="COG0463">
    <property type="taxonomic scope" value="Bacteria"/>
</dbReference>
<accession>A0A0H3CNG4</accession>
<keyword evidence="2" id="KW-0808">Transferase</keyword>
<evidence type="ECO:0000313" key="2">
    <source>
        <dbReference type="EMBL" id="ADF62890.1"/>
    </source>
</evidence>
<dbReference type="Pfam" id="PF00535">
    <property type="entry name" value="Glycos_transf_2"/>
    <property type="match status" value="1"/>
</dbReference>
<keyword evidence="3" id="KW-1185">Reference proteome</keyword>
<dbReference type="STRING" id="716541.ECL_03356"/>
<reference evidence="2 3" key="1">
    <citation type="journal article" date="2010" name="J. Bacteriol.">
        <title>Complete genome sequence of Enterobacter cloacae subsp. cloacae type strain ATCC 13047.</title>
        <authorList>
            <person name="Ren Y."/>
            <person name="Ren Y."/>
            <person name="Zhou Z."/>
            <person name="Guo X."/>
            <person name="Li Y."/>
            <person name="Feng L."/>
            <person name="Wang L."/>
        </authorList>
    </citation>
    <scope>NUCLEOTIDE SEQUENCE [LARGE SCALE GENOMIC DNA]</scope>
    <source>
        <strain evidence="3">ATCC 13047 / DSM 30054 / NBRC 13535 / NCTC 10005 / WDCM 00083 / NCDC 279-56</strain>
    </source>
</reference>
<evidence type="ECO:0000313" key="3">
    <source>
        <dbReference type="Proteomes" id="UP000002363"/>
    </source>
</evidence>
<dbReference type="KEGG" id="enc:ECL_03356"/>
<dbReference type="HOGENOM" id="CLU_025996_25_1_6"/>
<name>A0A0H3CNG4_ENTCC</name>
<dbReference type="AlphaFoldDB" id="A0A0H3CNG4"/>
<dbReference type="Gene3D" id="3.90.550.10">
    <property type="entry name" value="Spore Coat Polysaccharide Biosynthesis Protein SpsA, Chain A"/>
    <property type="match status" value="1"/>
</dbReference>
<dbReference type="EMBL" id="CP001918">
    <property type="protein sequence ID" value="ADF62890.1"/>
    <property type="molecule type" value="Genomic_DNA"/>
</dbReference>
<sequence length="324" mass="38029">MRFSLILPIYNVQDYLEDCLSSIHNQNFKDFECLLIDDGSTDHSSDICERFVEEDSKFKYFYKKNGGLSDARNFGLDRAVGEYVFFIDSDDLISTNALSEVDSCISKHMSDIVYFDYKKFHAEKDEPLPQFELSVPSNSIRKISNVILTKKPNFAWARVAKREMYIKNRFPVGFIYEDVLTSPLLSARARAVSYIEHELYGYRKRSNSITTGSAEKQFRLFETLRLLKENVIRENIDIKFYTTAFVNLIQSCLVSLVRIDDRKIRQKYIDLILTEYNKLSYRDIFNCWSYRKYKILSLLSKNKISLFLLSAALRQIVVFSDKQR</sequence>
<dbReference type="CDD" id="cd00761">
    <property type="entry name" value="Glyco_tranf_GTA_type"/>
    <property type="match status" value="1"/>
</dbReference>
<dbReference type="Proteomes" id="UP000002363">
    <property type="component" value="Chromosome"/>
</dbReference>
<organism evidence="2 3">
    <name type="scientific">Enterobacter cloacae subsp. cloacae (strain ATCC 13047 / DSM 30054 / NBRC 13535 / NCTC 10005 / WDCM 00083 / NCDC 279-56)</name>
    <dbReference type="NCBI Taxonomy" id="716541"/>
    <lineage>
        <taxon>Bacteria</taxon>
        <taxon>Pseudomonadati</taxon>
        <taxon>Pseudomonadota</taxon>
        <taxon>Gammaproteobacteria</taxon>
        <taxon>Enterobacterales</taxon>
        <taxon>Enterobacteriaceae</taxon>
        <taxon>Enterobacter</taxon>
        <taxon>Enterobacter cloacae complex</taxon>
    </lineage>
</organism>
<feature type="domain" description="Glycosyltransferase 2-like" evidence="1">
    <location>
        <begin position="4"/>
        <end position="126"/>
    </location>
</feature>
<dbReference type="EnsemblBacteria" id="ADF62890">
    <property type="protein sequence ID" value="ADF62890"/>
    <property type="gene ID" value="ECL_03356"/>
</dbReference>
<dbReference type="PATRIC" id="fig|716541.4.peg.3520"/>
<dbReference type="InterPro" id="IPR001173">
    <property type="entry name" value="Glyco_trans_2-like"/>
</dbReference>
<protein>
    <submittedName>
        <fullName evidence="2">Glycosyl transferase, family 2/glycosyl transferase family 8</fullName>
    </submittedName>
</protein>
<evidence type="ECO:0000259" key="1">
    <source>
        <dbReference type="Pfam" id="PF00535"/>
    </source>
</evidence>
<dbReference type="SUPFAM" id="SSF53448">
    <property type="entry name" value="Nucleotide-diphospho-sugar transferases"/>
    <property type="match status" value="1"/>
</dbReference>
<dbReference type="RefSeq" id="WP_013097856.1">
    <property type="nucleotide sequence ID" value="NC_014121.1"/>
</dbReference>
<dbReference type="GO" id="GO:0016758">
    <property type="term" value="F:hexosyltransferase activity"/>
    <property type="evidence" value="ECO:0007669"/>
    <property type="project" value="UniProtKB-ARBA"/>
</dbReference>
<gene>
    <name evidence="2" type="ordered locus">ECL_03356</name>
</gene>
<dbReference type="PANTHER" id="PTHR22916">
    <property type="entry name" value="GLYCOSYLTRANSFERASE"/>
    <property type="match status" value="1"/>
</dbReference>
<dbReference type="OrthoDB" id="6813549at2"/>